<feature type="transmembrane region" description="Helical" evidence="17">
    <location>
        <begin position="1336"/>
        <end position="1355"/>
    </location>
</feature>
<dbReference type="PANTHER" id="PTHR10846:SF73">
    <property type="entry name" value="SODIUM_CALCIUM EXCHANGER MEMBRANE REGION DOMAIN-CONTAINING PROTEIN"/>
    <property type="match status" value="1"/>
</dbReference>
<feature type="domain" description="Sodium/calcium exchanger membrane region" evidence="19">
    <location>
        <begin position="303"/>
        <end position="452"/>
    </location>
</feature>
<feature type="transmembrane region" description="Helical" evidence="17">
    <location>
        <begin position="410"/>
        <end position="429"/>
    </location>
</feature>
<dbReference type="NCBIfam" id="TIGR00367">
    <property type="entry name" value="calcium/sodium antiporter"/>
    <property type="match status" value="3"/>
</dbReference>
<evidence type="ECO:0000256" key="9">
    <source>
        <dbReference type="ARBA" id="ARBA00022837"/>
    </source>
</evidence>
<dbReference type="Pfam" id="PF01699">
    <property type="entry name" value="Na_Ca_ex"/>
    <property type="match status" value="6"/>
</dbReference>
<feature type="transmembrane region" description="Helical" evidence="17">
    <location>
        <begin position="626"/>
        <end position="643"/>
    </location>
</feature>
<feature type="transmembrane region" description="Helical" evidence="17">
    <location>
        <begin position="1228"/>
        <end position="1251"/>
    </location>
</feature>
<dbReference type="EMBL" id="JARQWQ010000005">
    <property type="protein sequence ID" value="KAK2572060.1"/>
    <property type="molecule type" value="Genomic_DNA"/>
</dbReference>
<evidence type="ECO:0000256" key="16">
    <source>
        <dbReference type="ARBA" id="ARBA00023201"/>
    </source>
</evidence>
<gene>
    <name evidence="20" type="ORF">P5673_003494</name>
</gene>
<comment type="subcellular location">
    <subcellularLocation>
        <location evidence="1">Membrane</location>
        <topology evidence="1">Multi-pass membrane protein</topology>
    </subcellularLocation>
</comment>
<feature type="transmembrane region" description="Helical" evidence="17">
    <location>
        <begin position="735"/>
        <end position="754"/>
    </location>
</feature>
<keyword evidence="15 17" id="KW-0472">Membrane</keyword>
<evidence type="ECO:0000256" key="6">
    <source>
        <dbReference type="ARBA" id="ARBA00022568"/>
    </source>
</evidence>
<feature type="transmembrane region" description="Helical" evidence="17">
    <location>
        <begin position="985"/>
        <end position="1003"/>
    </location>
</feature>
<dbReference type="FunFam" id="1.20.1420.30:FF:000009">
    <property type="entry name" value="sodium/potassium/calcium exchanger 5 isoform X2"/>
    <property type="match status" value="3"/>
</dbReference>
<feature type="transmembrane region" description="Helical" evidence="17">
    <location>
        <begin position="302"/>
        <end position="321"/>
    </location>
</feature>
<feature type="transmembrane region" description="Helical" evidence="17">
    <location>
        <begin position="56"/>
        <end position="74"/>
    </location>
</feature>
<evidence type="ECO:0000256" key="3">
    <source>
        <dbReference type="ARBA" id="ARBA00022448"/>
    </source>
</evidence>
<feature type="transmembrane region" description="Helical" evidence="17">
    <location>
        <begin position="1112"/>
        <end position="1131"/>
    </location>
</feature>
<evidence type="ECO:0000256" key="5">
    <source>
        <dbReference type="ARBA" id="ARBA00022538"/>
    </source>
</evidence>
<evidence type="ECO:0000256" key="13">
    <source>
        <dbReference type="ARBA" id="ARBA00023053"/>
    </source>
</evidence>
<dbReference type="PANTHER" id="PTHR10846">
    <property type="entry name" value="SODIUM/POTASSIUM/CALCIUM EXCHANGER"/>
    <property type="match status" value="1"/>
</dbReference>
<evidence type="ECO:0000256" key="7">
    <source>
        <dbReference type="ARBA" id="ARBA00022692"/>
    </source>
</evidence>
<feature type="domain" description="Sodium/calcium exchanger membrane region" evidence="19">
    <location>
        <begin position="1231"/>
        <end position="1379"/>
    </location>
</feature>
<keyword evidence="14" id="KW-0406">Ion transport</keyword>
<feature type="transmembrane region" description="Helical" evidence="17">
    <location>
        <begin position="125"/>
        <end position="147"/>
    </location>
</feature>
<organism evidence="20 21">
    <name type="scientific">Acropora cervicornis</name>
    <name type="common">Staghorn coral</name>
    <dbReference type="NCBI Taxonomy" id="6130"/>
    <lineage>
        <taxon>Eukaryota</taxon>
        <taxon>Metazoa</taxon>
        <taxon>Cnidaria</taxon>
        <taxon>Anthozoa</taxon>
        <taxon>Hexacorallia</taxon>
        <taxon>Scleractinia</taxon>
        <taxon>Astrocoeniina</taxon>
        <taxon>Acroporidae</taxon>
        <taxon>Acropora</taxon>
    </lineage>
</organism>
<name>A0AAD9VFJ3_ACRCE</name>
<keyword evidence="21" id="KW-1185">Reference proteome</keyword>
<feature type="domain" description="Sodium/calcium exchanger membrane region" evidence="19">
    <location>
        <begin position="992"/>
        <end position="1130"/>
    </location>
</feature>
<evidence type="ECO:0000256" key="8">
    <source>
        <dbReference type="ARBA" id="ARBA00022729"/>
    </source>
</evidence>
<dbReference type="GO" id="GO:0015293">
    <property type="term" value="F:symporter activity"/>
    <property type="evidence" value="ECO:0007669"/>
    <property type="project" value="UniProtKB-KW"/>
</dbReference>
<evidence type="ECO:0000313" key="20">
    <source>
        <dbReference type="EMBL" id="KAK2572060.1"/>
    </source>
</evidence>
<evidence type="ECO:0000256" key="14">
    <source>
        <dbReference type="ARBA" id="ARBA00023065"/>
    </source>
</evidence>
<keyword evidence="12 17" id="KW-1133">Transmembrane helix</keyword>
<evidence type="ECO:0000256" key="17">
    <source>
        <dbReference type="SAM" id="Phobius"/>
    </source>
</evidence>
<feature type="transmembrane region" description="Helical" evidence="17">
    <location>
        <begin position="182"/>
        <end position="203"/>
    </location>
</feature>
<dbReference type="GO" id="GO:0005262">
    <property type="term" value="F:calcium channel activity"/>
    <property type="evidence" value="ECO:0007669"/>
    <property type="project" value="TreeGrafter"/>
</dbReference>
<evidence type="ECO:0000256" key="4">
    <source>
        <dbReference type="ARBA" id="ARBA00022449"/>
    </source>
</evidence>
<sequence length="1396" mass="154774">MKRVGNFARLTVLFVFIRLGCADRGATKYREKNGTVPMDDFPGDFMSQGMRAHGGVIVHFILALYVFVGLTILCDKYFVPSVEKIGHKLNMSSDVCGATLMAMGTSGTELFTSVIGVFITKSDIGLAAIAGSMAFDILLTFAICGLFASSTLRLSRWPFLRDSFANLISVTALAVVTFDGKVYWFEAMVFISLYLLYLVVMFYNKTLEELFQRIAPRKQNLIDVERELIESENKRLIQTDQSRDESLIKSGASEIQVIHPHHRLVSFLRNVVSWIPRVIALPFDCLYCVTIPDCRKDRWERWFWVSFFVSLVWMGLLSYVLVWMVSIIGFTLGIPSAVMGITFLAAGSDVPDLLSNLILVRQGEGDMAVSHANGNNVFNMLFCLGFPWLLQTTLVDFGGFVPVVGPGMSFRIVHLYAIVLIPLIVFKLNKWFLNKCLGILFVTLYLISTTVLVLFELKSTGMVLTPEENTGRPGFGRVRGVLERSETTLNPSTMAELEVPCAKPSMDDFPGDFMNQDMRAHGGIAVHIILALYMFVALAILSENYFVPSVEKIGDKLNLSKDVCGGTLMAMGTSGTELFTSIIGIFITKSDIGLATIAGSTAFNVLGIVGICGLSVRAIRLSRWPFLRDNLFNLLSVTALAVVTYDRKVYWYEALGLLFLYFVYVIVTLCNERLKGIFMRIRQPKEKFIATETELTVSERSHLIPTENNVNEEHVQDIKVIPPKGALPSSVHEKVSSWILWGIALPFTCLYYVTIPDCRKVRWEGWFLVTFFVSLVWMALLTYVLVWMLAIIGFTCGIPDIVMGLTLLAAGTSLPDTFSSFIVARKGEGDMAVSHANGSNMFNILFCLGLPWFLQTALFQVGSVVTVRNQGINFSVACLFASVVIPVVIVVLNKWYLNKCLGIALIPLYLVFIIISVLLGMNVLGQFSLKIISKCVVFDSAVLITVEMVSFQLVELAQNCVNPSIDYFPHDRFINRDHTKSNCLVIVYLIMAAYVSGAIAELCENYFLPAVRRIVQKLKLSSDIAGATIIAAGVSAPQLFTAVIGVFIKSDIGVGSVVGSAVFNLLLIVAICGLFAGATLPLSPWPVLRHNLYFLLSIASLAAVTYDKKIHWYEALAFVLMYVLYILLMYFNAPLKSIFQRLTCKGERPSDIETELTVSETSKLLPKQIGEEENVPHLDNGACETQVILENDSSTSFLRKVKWVIMLPVEWLFYVTIPDCRNNKWDSWYGVTFTLSVVWTGLLCYVLVWMVSIISFTLGIPDVIAGLTLIAAGGGVPDAVSSLLVARQGDGDMAVSNAIGSNMFDILVCLGLPWLLKTMIVDPWSYVEIENGGIVFTSMILFVTGILALIILALNKWHLNKCLGVIYLVVYICFVVVAIILEANVLGNLNKPTCRT</sequence>
<feature type="transmembrane region" description="Helical" evidence="17">
    <location>
        <begin position="766"/>
        <end position="794"/>
    </location>
</feature>
<feature type="transmembrane region" description="Helical" evidence="17">
    <location>
        <begin position="568"/>
        <end position="587"/>
    </location>
</feature>
<keyword evidence="11" id="KW-0630">Potassium</keyword>
<feature type="transmembrane region" description="Helical" evidence="17">
    <location>
        <begin position="1024"/>
        <end position="1048"/>
    </location>
</feature>
<keyword evidence="4" id="KW-0050">Antiport</keyword>
<evidence type="ECO:0000256" key="12">
    <source>
        <dbReference type="ARBA" id="ARBA00022989"/>
    </source>
</evidence>
<evidence type="ECO:0000256" key="15">
    <source>
        <dbReference type="ARBA" id="ARBA00023136"/>
    </source>
</evidence>
<feature type="domain" description="Sodium/calcium exchanger membrane region" evidence="19">
    <location>
        <begin position="528"/>
        <end position="668"/>
    </location>
</feature>
<reference evidence="20" key="1">
    <citation type="journal article" date="2023" name="G3 (Bethesda)">
        <title>Whole genome assembly and annotation of the endangered Caribbean coral Acropora cervicornis.</title>
        <authorList>
            <person name="Selwyn J.D."/>
            <person name="Vollmer S.V."/>
        </authorList>
    </citation>
    <scope>NUCLEOTIDE SEQUENCE</scope>
    <source>
        <strain evidence="20">K2</strain>
    </source>
</reference>
<keyword evidence="16" id="KW-0739">Sodium transport</keyword>
<keyword evidence="13" id="KW-0915">Sodium</keyword>
<dbReference type="InterPro" id="IPR004481">
    <property type="entry name" value="K/Na/Ca-exchanger"/>
</dbReference>
<proteinExistence type="inferred from homology"/>
<dbReference type="Gene3D" id="1.20.1420.30">
    <property type="entry name" value="NCX, central ion-binding region"/>
    <property type="match status" value="6"/>
</dbReference>
<evidence type="ECO:0000256" key="2">
    <source>
        <dbReference type="ARBA" id="ARBA00005364"/>
    </source>
</evidence>
<feature type="transmembrane region" description="Helical" evidence="17">
    <location>
        <begin position="842"/>
        <end position="862"/>
    </location>
</feature>
<keyword evidence="3" id="KW-0813">Transport</keyword>
<dbReference type="Proteomes" id="UP001249851">
    <property type="component" value="Unassembled WGS sequence"/>
</dbReference>
<evidence type="ECO:0000256" key="11">
    <source>
        <dbReference type="ARBA" id="ARBA00022958"/>
    </source>
</evidence>
<feature type="transmembrane region" description="Helical" evidence="17">
    <location>
        <begin position="1298"/>
        <end position="1316"/>
    </location>
</feature>
<dbReference type="GO" id="GO:0005886">
    <property type="term" value="C:plasma membrane"/>
    <property type="evidence" value="ECO:0007669"/>
    <property type="project" value="TreeGrafter"/>
</dbReference>
<keyword evidence="6" id="KW-0109">Calcium transport</keyword>
<feature type="transmembrane region" description="Helical" evidence="17">
    <location>
        <begin position="436"/>
        <end position="455"/>
    </location>
</feature>
<keyword evidence="7 17" id="KW-0812">Transmembrane</keyword>
<keyword evidence="9" id="KW-0106">Calcium</keyword>
<dbReference type="GO" id="GO:0006874">
    <property type="term" value="P:intracellular calcium ion homeostasis"/>
    <property type="evidence" value="ECO:0007669"/>
    <property type="project" value="TreeGrafter"/>
</dbReference>
<protein>
    <submittedName>
        <fullName evidence="20">Sodium/potassium/calcium exchanger 5</fullName>
    </submittedName>
</protein>
<evidence type="ECO:0000256" key="18">
    <source>
        <dbReference type="SAM" id="SignalP"/>
    </source>
</evidence>
<feature type="transmembrane region" description="Helical" evidence="17">
    <location>
        <begin position="368"/>
        <end position="390"/>
    </location>
</feature>
<evidence type="ECO:0000256" key="10">
    <source>
        <dbReference type="ARBA" id="ARBA00022847"/>
    </source>
</evidence>
<dbReference type="GO" id="GO:0008273">
    <property type="term" value="F:calcium, potassium:sodium antiporter activity"/>
    <property type="evidence" value="ECO:0007669"/>
    <property type="project" value="TreeGrafter"/>
</dbReference>
<feature type="chain" id="PRO_5042249081" evidence="18">
    <location>
        <begin position="23"/>
        <end position="1396"/>
    </location>
</feature>
<feature type="transmembrane region" description="Helical" evidence="17">
    <location>
        <begin position="903"/>
        <end position="924"/>
    </location>
</feature>
<feature type="transmembrane region" description="Helical" evidence="17">
    <location>
        <begin position="95"/>
        <end position="119"/>
    </location>
</feature>
<feature type="signal peptide" evidence="18">
    <location>
        <begin position="1"/>
        <end position="22"/>
    </location>
</feature>
<feature type="transmembrane region" description="Helical" evidence="17">
    <location>
        <begin position="1263"/>
        <end position="1286"/>
    </location>
</feature>
<feature type="transmembrane region" description="Helical" evidence="17">
    <location>
        <begin position="1054"/>
        <end position="1078"/>
    </location>
</feature>
<feature type="transmembrane region" description="Helical" evidence="17">
    <location>
        <begin position="524"/>
        <end position="547"/>
    </location>
</feature>
<feature type="transmembrane region" description="Helical" evidence="17">
    <location>
        <begin position="593"/>
        <end position="614"/>
    </location>
</feature>
<keyword evidence="8 18" id="KW-0732">Signal</keyword>
<feature type="domain" description="Sodium/calcium exchanger membrane region" evidence="19">
    <location>
        <begin position="767"/>
        <end position="917"/>
    </location>
</feature>
<dbReference type="InterPro" id="IPR044880">
    <property type="entry name" value="NCX_ion-bd_dom_sf"/>
</dbReference>
<accession>A0AAD9VFJ3</accession>
<dbReference type="InterPro" id="IPR004837">
    <property type="entry name" value="NaCa_Exmemb"/>
</dbReference>
<evidence type="ECO:0000313" key="21">
    <source>
        <dbReference type="Proteomes" id="UP001249851"/>
    </source>
</evidence>
<comment type="similarity">
    <text evidence="2">Belongs to the Ca(2+):cation antiporter (CaCA) (TC 2.A.19) family. SLC24A subfamily.</text>
</comment>
<feature type="transmembrane region" description="Helical" evidence="17">
    <location>
        <begin position="874"/>
        <end position="897"/>
    </location>
</feature>
<feature type="transmembrane region" description="Helical" evidence="17">
    <location>
        <begin position="1362"/>
        <end position="1381"/>
    </location>
</feature>
<keyword evidence="5" id="KW-0633">Potassium transport</keyword>
<feature type="domain" description="Sodium/calcium exchanger membrane region" evidence="19">
    <location>
        <begin position="60"/>
        <end position="202"/>
    </location>
</feature>
<feature type="transmembrane region" description="Helical" evidence="17">
    <location>
        <begin position="649"/>
        <end position="670"/>
    </location>
</feature>
<reference evidence="20" key="2">
    <citation type="journal article" date="2023" name="Science">
        <title>Genomic signatures of disease resistance in endangered staghorn corals.</title>
        <authorList>
            <person name="Vollmer S.V."/>
            <person name="Selwyn J.D."/>
            <person name="Despard B.A."/>
            <person name="Roesel C.L."/>
        </authorList>
    </citation>
    <scope>NUCLEOTIDE SEQUENCE</scope>
    <source>
        <strain evidence="20">K2</strain>
    </source>
</reference>
<comment type="caution">
    <text evidence="20">The sequence shown here is derived from an EMBL/GenBank/DDBJ whole genome shotgun (WGS) entry which is preliminary data.</text>
</comment>
<keyword evidence="10" id="KW-0769">Symport</keyword>
<evidence type="ECO:0000259" key="19">
    <source>
        <dbReference type="Pfam" id="PF01699"/>
    </source>
</evidence>
<evidence type="ECO:0000256" key="1">
    <source>
        <dbReference type="ARBA" id="ARBA00004141"/>
    </source>
</evidence>